<dbReference type="Proteomes" id="UP001243009">
    <property type="component" value="Unassembled WGS sequence"/>
</dbReference>
<keyword evidence="10" id="KW-0067">ATP-binding</keyword>
<dbReference type="Gene3D" id="3.30.565.10">
    <property type="entry name" value="Histidine kinase-like ATPase, C-terminal domain"/>
    <property type="match status" value="1"/>
</dbReference>
<keyword evidence="5" id="KW-0418">Kinase</keyword>
<dbReference type="InterPro" id="IPR036097">
    <property type="entry name" value="HisK_dim/P_sf"/>
</dbReference>
<dbReference type="InterPro" id="IPR036890">
    <property type="entry name" value="HATPase_C_sf"/>
</dbReference>
<comment type="caution">
    <text evidence="10">The sequence shown here is derived from an EMBL/GenBank/DDBJ whole genome shotgun (WGS) entry which is preliminary data.</text>
</comment>
<dbReference type="InterPro" id="IPR000700">
    <property type="entry name" value="PAS-assoc_C"/>
</dbReference>
<keyword evidence="4" id="KW-0808">Transferase</keyword>
<dbReference type="CDD" id="cd00075">
    <property type="entry name" value="HATPase"/>
    <property type="match status" value="1"/>
</dbReference>
<dbReference type="NCBIfam" id="TIGR00229">
    <property type="entry name" value="sensory_box"/>
    <property type="match status" value="1"/>
</dbReference>
<evidence type="ECO:0000256" key="3">
    <source>
        <dbReference type="ARBA" id="ARBA00022553"/>
    </source>
</evidence>
<keyword evidence="6" id="KW-0902">Two-component regulatory system</keyword>
<reference evidence="10 11" key="1">
    <citation type="submission" date="2023-08" db="EMBL/GenBank/DDBJ databases">
        <title>The draft genome sequence of Paracraurococcus sp. LOR1-02.</title>
        <authorList>
            <person name="Kingkaew E."/>
            <person name="Tanasupawat S."/>
        </authorList>
    </citation>
    <scope>NUCLEOTIDE SEQUENCE [LARGE SCALE GENOMIC DNA]</scope>
    <source>
        <strain evidence="10 11">LOR1-02</strain>
    </source>
</reference>
<dbReference type="InterPro" id="IPR005467">
    <property type="entry name" value="His_kinase_dom"/>
</dbReference>
<evidence type="ECO:0000259" key="8">
    <source>
        <dbReference type="PROSITE" id="PS50112"/>
    </source>
</evidence>
<dbReference type="InterPro" id="IPR004358">
    <property type="entry name" value="Sig_transdc_His_kin-like_C"/>
</dbReference>
<keyword evidence="11" id="KW-1185">Reference proteome</keyword>
<evidence type="ECO:0000259" key="7">
    <source>
        <dbReference type="PROSITE" id="PS50109"/>
    </source>
</evidence>
<dbReference type="InterPro" id="IPR050736">
    <property type="entry name" value="Sensor_HK_Regulatory"/>
</dbReference>
<organism evidence="10 11">
    <name type="scientific">Paracraurococcus lichenis</name>
    <dbReference type="NCBI Taxonomy" id="3064888"/>
    <lineage>
        <taxon>Bacteria</taxon>
        <taxon>Pseudomonadati</taxon>
        <taxon>Pseudomonadota</taxon>
        <taxon>Alphaproteobacteria</taxon>
        <taxon>Acetobacterales</taxon>
        <taxon>Roseomonadaceae</taxon>
        <taxon>Paracraurococcus</taxon>
    </lineage>
</organism>
<evidence type="ECO:0000256" key="1">
    <source>
        <dbReference type="ARBA" id="ARBA00000085"/>
    </source>
</evidence>
<dbReference type="InterPro" id="IPR001610">
    <property type="entry name" value="PAC"/>
</dbReference>
<dbReference type="SUPFAM" id="SSF55785">
    <property type="entry name" value="PYP-like sensor domain (PAS domain)"/>
    <property type="match status" value="1"/>
</dbReference>
<evidence type="ECO:0000256" key="6">
    <source>
        <dbReference type="ARBA" id="ARBA00023012"/>
    </source>
</evidence>
<keyword evidence="10" id="KW-0547">Nucleotide-binding</keyword>
<dbReference type="EC" id="2.7.13.3" evidence="2"/>
<dbReference type="CDD" id="cd00082">
    <property type="entry name" value="HisKA"/>
    <property type="match status" value="1"/>
</dbReference>
<dbReference type="EMBL" id="JAUTWS010000049">
    <property type="protein sequence ID" value="MDO9712521.1"/>
    <property type="molecule type" value="Genomic_DNA"/>
</dbReference>
<accession>A0ABT9E8J0</accession>
<proteinExistence type="predicted"/>
<dbReference type="PANTHER" id="PTHR43711">
    <property type="entry name" value="TWO-COMPONENT HISTIDINE KINASE"/>
    <property type="match status" value="1"/>
</dbReference>
<dbReference type="PROSITE" id="PS50113">
    <property type="entry name" value="PAC"/>
    <property type="match status" value="1"/>
</dbReference>
<dbReference type="Pfam" id="PF02518">
    <property type="entry name" value="HATPase_c"/>
    <property type="match status" value="1"/>
</dbReference>
<dbReference type="PRINTS" id="PR00344">
    <property type="entry name" value="BCTRLSENSOR"/>
</dbReference>
<sequence>MDERAAPPVGFDPMLALERAAEAIVVTTTDLDRPGPAIVFVNTQFERMTGWSRAEIVGRSPRVLQGSRTDPAAFADLRRIAHGQPWEGRVVNYRKDGSEFDLEWSVTSLPGSGGAIAYYLSVQRDITERLALERAAFAAQRAKTDFLIAMSHELRTPLHAILGYGDLLLGDIDAVQRREYVEAVRAAAGALLGHVDAILAYSSGSGAVPEVSGRAELDLGEVVRQCVARLAAPAAAKGVRLAFARSRTALFRGDGGMLQAIFSNLIGNAVKFTPIGGRVDVRLTVGADSISFRVQDTGQGLPEGLPPSSGEAFWQADGGTARASVGLGLGLAIARRAAELHGGVLKVGAAPGGGTMALVRLPRRWPVVKHDDALTAAERRVRGNEARLARQEQIVSEMDRDGHPEAAEMARAVLGTFRRALAASRLHLETIKREQGG</sequence>
<dbReference type="InterPro" id="IPR000014">
    <property type="entry name" value="PAS"/>
</dbReference>
<dbReference type="PROSITE" id="PS50112">
    <property type="entry name" value="PAS"/>
    <property type="match status" value="1"/>
</dbReference>
<dbReference type="SUPFAM" id="SSF47384">
    <property type="entry name" value="Homodimeric domain of signal transducing histidine kinase"/>
    <property type="match status" value="1"/>
</dbReference>
<evidence type="ECO:0000256" key="2">
    <source>
        <dbReference type="ARBA" id="ARBA00012438"/>
    </source>
</evidence>
<feature type="domain" description="Histidine kinase" evidence="7">
    <location>
        <begin position="149"/>
        <end position="365"/>
    </location>
</feature>
<keyword evidence="3" id="KW-0597">Phosphoprotein</keyword>
<dbReference type="InterPro" id="IPR003594">
    <property type="entry name" value="HATPase_dom"/>
</dbReference>
<evidence type="ECO:0000256" key="5">
    <source>
        <dbReference type="ARBA" id="ARBA00022777"/>
    </source>
</evidence>
<dbReference type="PROSITE" id="PS50109">
    <property type="entry name" value="HIS_KIN"/>
    <property type="match status" value="1"/>
</dbReference>
<evidence type="ECO:0000313" key="11">
    <source>
        <dbReference type="Proteomes" id="UP001243009"/>
    </source>
</evidence>
<dbReference type="PANTHER" id="PTHR43711:SF1">
    <property type="entry name" value="HISTIDINE KINASE 1"/>
    <property type="match status" value="1"/>
</dbReference>
<dbReference type="Pfam" id="PF13426">
    <property type="entry name" value="PAS_9"/>
    <property type="match status" value="1"/>
</dbReference>
<dbReference type="InterPro" id="IPR035965">
    <property type="entry name" value="PAS-like_dom_sf"/>
</dbReference>
<dbReference type="SMART" id="SM00387">
    <property type="entry name" value="HATPase_c"/>
    <property type="match status" value="1"/>
</dbReference>
<dbReference type="Gene3D" id="1.10.287.130">
    <property type="match status" value="1"/>
</dbReference>
<name>A0ABT9E8J0_9PROT</name>
<gene>
    <name evidence="10" type="ORF">Q7A36_29540</name>
</gene>
<dbReference type="GO" id="GO:0005524">
    <property type="term" value="F:ATP binding"/>
    <property type="evidence" value="ECO:0007669"/>
    <property type="project" value="UniProtKB-KW"/>
</dbReference>
<dbReference type="Pfam" id="PF00512">
    <property type="entry name" value="HisKA"/>
    <property type="match status" value="1"/>
</dbReference>
<dbReference type="Gene3D" id="3.30.450.20">
    <property type="entry name" value="PAS domain"/>
    <property type="match status" value="1"/>
</dbReference>
<evidence type="ECO:0000313" key="10">
    <source>
        <dbReference type="EMBL" id="MDO9712521.1"/>
    </source>
</evidence>
<feature type="domain" description="PAC" evidence="9">
    <location>
        <begin position="84"/>
        <end position="138"/>
    </location>
</feature>
<comment type="catalytic activity">
    <reaction evidence="1">
        <text>ATP + protein L-histidine = ADP + protein N-phospho-L-histidine.</text>
        <dbReference type="EC" id="2.7.13.3"/>
    </reaction>
</comment>
<feature type="domain" description="PAS" evidence="8">
    <location>
        <begin position="31"/>
        <end position="60"/>
    </location>
</feature>
<dbReference type="InterPro" id="IPR003661">
    <property type="entry name" value="HisK_dim/P_dom"/>
</dbReference>
<protein>
    <recommendedName>
        <fullName evidence="2">histidine kinase</fullName>
        <ecNumber evidence="2">2.7.13.3</ecNumber>
    </recommendedName>
</protein>
<dbReference type="SMART" id="SM00086">
    <property type="entry name" value="PAC"/>
    <property type="match status" value="1"/>
</dbReference>
<dbReference type="SUPFAM" id="SSF55874">
    <property type="entry name" value="ATPase domain of HSP90 chaperone/DNA topoisomerase II/histidine kinase"/>
    <property type="match status" value="1"/>
</dbReference>
<dbReference type="RefSeq" id="WP_305107377.1">
    <property type="nucleotide sequence ID" value="NZ_JAUTWS010000049.1"/>
</dbReference>
<evidence type="ECO:0000259" key="9">
    <source>
        <dbReference type="PROSITE" id="PS50113"/>
    </source>
</evidence>
<dbReference type="CDD" id="cd00130">
    <property type="entry name" value="PAS"/>
    <property type="match status" value="1"/>
</dbReference>
<evidence type="ECO:0000256" key="4">
    <source>
        <dbReference type="ARBA" id="ARBA00022679"/>
    </source>
</evidence>
<dbReference type="SMART" id="SM00388">
    <property type="entry name" value="HisKA"/>
    <property type="match status" value="1"/>
</dbReference>